<evidence type="ECO:0000256" key="7">
    <source>
        <dbReference type="ARBA" id="ARBA00022786"/>
    </source>
</evidence>
<dbReference type="AlphaFoldDB" id="A0A2S5BA56"/>
<evidence type="ECO:0000256" key="6">
    <source>
        <dbReference type="ARBA" id="ARBA00022771"/>
    </source>
</evidence>
<comment type="subcellular location">
    <subcellularLocation>
        <location evidence="1">Nucleus</location>
    </subcellularLocation>
</comment>
<proteinExistence type="inferred from homology"/>
<evidence type="ECO:0000256" key="4">
    <source>
        <dbReference type="ARBA" id="ARBA00022679"/>
    </source>
</evidence>
<dbReference type="InterPro" id="IPR013083">
    <property type="entry name" value="Znf_RING/FYVE/PHD"/>
</dbReference>
<evidence type="ECO:0000256" key="11">
    <source>
        <dbReference type="SAM" id="Coils"/>
    </source>
</evidence>
<dbReference type="PANTHER" id="PTHR21330:SF1">
    <property type="entry name" value="E3 SUMO-PROTEIN LIGASE NSE2"/>
    <property type="match status" value="1"/>
</dbReference>
<dbReference type="GO" id="GO:0030915">
    <property type="term" value="C:Smc5-Smc6 complex"/>
    <property type="evidence" value="ECO:0007669"/>
    <property type="project" value="InterPro"/>
</dbReference>
<evidence type="ECO:0000256" key="5">
    <source>
        <dbReference type="ARBA" id="ARBA00022723"/>
    </source>
</evidence>
<evidence type="ECO:0000256" key="3">
    <source>
        <dbReference type="ARBA" id="ARBA00008212"/>
    </source>
</evidence>
<feature type="domain" description="SP-RING-type" evidence="13">
    <location>
        <begin position="221"/>
        <end position="303"/>
    </location>
</feature>
<dbReference type="InterPro" id="IPR026846">
    <property type="entry name" value="Nse2(Mms21)"/>
</dbReference>
<comment type="caution">
    <text evidence="14">The sequence shown here is derived from an EMBL/GenBank/DDBJ whole genome shotgun (WGS) entry which is preliminary data.</text>
</comment>
<evidence type="ECO:0000313" key="14">
    <source>
        <dbReference type="EMBL" id="POY73648.1"/>
    </source>
</evidence>
<protein>
    <recommendedName>
        <fullName evidence="13">SP-RING-type domain-containing protein</fullName>
    </recommendedName>
</protein>
<reference evidence="14 15" key="1">
    <citation type="journal article" date="2018" name="Front. Microbiol.">
        <title>Prospects for Fungal Bioremediation of Acidic Radioactive Waste Sites: Characterization and Genome Sequence of Rhodotorula taiwanensis MD1149.</title>
        <authorList>
            <person name="Tkavc R."/>
            <person name="Matrosova V.Y."/>
            <person name="Grichenko O.E."/>
            <person name="Gostincar C."/>
            <person name="Volpe R.P."/>
            <person name="Klimenkova P."/>
            <person name="Gaidamakova E.K."/>
            <person name="Zhou C.E."/>
            <person name="Stewart B.J."/>
            <person name="Lyman M.G."/>
            <person name="Malfatti S.A."/>
            <person name="Rubinfeld B."/>
            <person name="Courtot M."/>
            <person name="Singh J."/>
            <person name="Dalgard C.L."/>
            <person name="Hamilton T."/>
            <person name="Frey K.G."/>
            <person name="Gunde-Cimerman N."/>
            <person name="Dugan L."/>
            <person name="Daly M.J."/>
        </authorList>
    </citation>
    <scope>NUCLEOTIDE SEQUENCE [LARGE SCALE GENOMIC DNA]</scope>
    <source>
        <strain evidence="14 15">MD1149</strain>
    </source>
</reference>
<evidence type="ECO:0000256" key="8">
    <source>
        <dbReference type="ARBA" id="ARBA00022833"/>
    </source>
</evidence>
<keyword evidence="11" id="KW-0175">Coiled coil</keyword>
<keyword evidence="4" id="KW-0808">Transferase</keyword>
<dbReference type="CDD" id="cd16651">
    <property type="entry name" value="SPL-RING_NSE2"/>
    <property type="match status" value="1"/>
</dbReference>
<keyword evidence="15" id="KW-1185">Reference proteome</keyword>
<dbReference type="EMBL" id="PJQD01000035">
    <property type="protein sequence ID" value="POY73648.1"/>
    <property type="molecule type" value="Genomic_DNA"/>
</dbReference>
<comment type="similarity">
    <text evidence="3">Belongs to the NSE2 family.</text>
</comment>
<dbReference type="GO" id="GO:0061665">
    <property type="term" value="F:SUMO ligase activity"/>
    <property type="evidence" value="ECO:0007669"/>
    <property type="project" value="TreeGrafter"/>
</dbReference>
<name>A0A2S5BA56_9BASI</name>
<dbReference type="OrthoDB" id="26899at2759"/>
<feature type="region of interest" description="Disordered" evidence="12">
    <location>
        <begin position="1"/>
        <end position="36"/>
    </location>
</feature>
<gene>
    <name evidence="14" type="ORF">BMF94_3183</name>
</gene>
<evidence type="ECO:0000256" key="2">
    <source>
        <dbReference type="ARBA" id="ARBA00004718"/>
    </source>
</evidence>
<dbReference type="InterPro" id="IPR004181">
    <property type="entry name" value="Znf_MIZ"/>
</dbReference>
<keyword evidence="9" id="KW-0539">Nucleus</keyword>
<keyword evidence="8" id="KW-0862">Zinc</keyword>
<evidence type="ECO:0000256" key="9">
    <source>
        <dbReference type="ARBA" id="ARBA00023242"/>
    </source>
</evidence>
<dbReference type="STRING" id="741276.A0A2S5BA56"/>
<evidence type="ECO:0000259" key="13">
    <source>
        <dbReference type="PROSITE" id="PS51044"/>
    </source>
</evidence>
<evidence type="ECO:0000256" key="1">
    <source>
        <dbReference type="ARBA" id="ARBA00004123"/>
    </source>
</evidence>
<dbReference type="UniPathway" id="UPA00886"/>
<dbReference type="PANTHER" id="PTHR21330">
    <property type="entry name" value="E3 SUMO-PROTEIN LIGASE NSE2"/>
    <property type="match status" value="1"/>
</dbReference>
<evidence type="ECO:0000256" key="12">
    <source>
        <dbReference type="SAM" id="MobiDB-lite"/>
    </source>
</evidence>
<dbReference type="Gene3D" id="3.30.40.10">
    <property type="entry name" value="Zinc/RING finger domain, C3HC4 (zinc finger)"/>
    <property type="match status" value="1"/>
</dbReference>
<feature type="compositionally biased region" description="Acidic residues" evidence="12">
    <location>
        <begin position="325"/>
        <end position="338"/>
    </location>
</feature>
<evidence type="ECO:0000256" key="10">
    <source>
        <dbReference type="PROSITE-ProRule" id="PRU00452"/>
    </source>
</evidence>
<keyword evidence="6 10" id="KW-0863">Zinc-finger</keyword>
<dbReference type="PROSITE" id="PS51044">
    <property type="entry name" value="ZF_SP_RING"/>
    <property type="match status" value="1"/>
</dbReference>
<dbReference type="GO" id="GO:0000724">
    <property type="term" value="P:double-strand break repair via homologous recombination"/>
    <property type="evidence" value="ECO:0007669"/>
    <property type="project" value="InterPro"/>
</dbReference>
<dbReference type="Pfam" id="PF11789">
    <property type="entry name" value="zf-Nse"/>
    <property type="match status" value="1"/>
</dbReference>
<comment type="pathway">
    <text evidence="2">Protein modification; protein sumoylation.</text>
</comment>
<dbReference type="Proteomes" id="UP000237144">
    <property type="component" value="Unassembled WGS sequence"/>
</dbReference>
<dbReference type="GO" id="GO:0005634">
    <property type="term" value="C:nucleus"/>
    <property type="evidence" value="ECO:0007669"/>
    <property type="project" value="UniProtKB-SubCell"/>
</dbReference>
<organism evidence="14 15">
    <name type="scientific">Rhodotorula taiwanensis</name>
    <dbReference type="NCBI Taxonomy" id="741276"/>
    <lineage>
        <taxon>Eukaryota</taxon>
        <taxon>Fungi</taxon>
        <taxon>Dikarya</taxon>
        <taxon>Basidiomycota</taxon>
        <taxon>Pucciniomycotina</taxon>
        <taxon>Microbotryomycetes</taxon>
        <taxon>Sporidiobolales</taxon>
        <taxon>Sporidiobolaceae</taxon>
        <taxon>Rhodotorula</taxon>
    </lineage>
</organism>
<dbReference type="GO" id="GO:0016925">
    <property type="term" value="P:protein sumoylation"/>
    <property type="evidence" value="ECO:0007669"/>
    <property type="project" value="UniProtKB-UniPathway"/>
</dbReference>
<evidence type="ECO:0000313" key="15">
    <source>
        <dbReference type="Proteomes" id="UP000237144"/>
    </source>
</evidence>
<keyword evidence="7" id="KW-0833">Ubl conjugation pathway</keyword>
<feature type="region of interest" description="Disordered" evidence="12">
    <location>
        <begin position="302"/>
        <end position="359"/>
    </location>
</feature>
<dbReference type="GO" id="GO:0008270">
    <property type="term" value="F:zinc ion binding"/>
    <property type="evidence" value="ECO:0007669"/>
    <property type="project" value="UniProtKB-KW"/>
</dbReference>
<sequence>MPSMNRKSNGRRLADSDDEPMNGSDDDRDQQGDITDRILAKVDPEYLNTAIDLRQGDAALRKLIGALGSLRKEVKDVENTLSNVASEMAEMLSDELVDEEYNEDATLERLQAHSTMKELEKDFLATLDRAKEISIKSGTISDMRQRLTQGHQLTNIYQMYEKKVQEPLEKERTKTARQKYMKDCPSYEGYRQIVWENLTSNQAVPSIKRFLPRQDGDEESDDEEIEFGAQTSNFQCPITLGVLEDPYKSTVCPHAFSGAAIKEIIQQEKGSTRCPVAGCSKTITLATIEPDEQLARRVAAHVKRQKEGRTQASTQARTYTRMELSDEDGDDDDEDDAETQAARKIKKEVKKEKAAAAGQ</sequence>
<feature type="coiled-coil region" evidence="11">
    <location>
        <begin position="60"/>
        <end position="122"/>
    </location>
</feature>
<accession>A0A2S5BA56</accession>
<dbReference type="SUPFAM" id="SSF57850">
    <property type="entry name" value="RING/U-box"/>
    <property type="match status" value="1"/>
</dbReference>
<feature type="compositionally biased region" description="Basic and acidic residues" evidence="12">
    <location>
        <begin position="349"/>
        <end position="359"/>
    </location>
</feature>
<feature type="compositionally biased region" description="Acidic residues" evidence="12">
    <location>
        <begin position="16"/>
        <end position="28"/>
    </location>
</feature>
<keyword evidence="5" id="KW-0479">Metal-binding</keyword>